<dbReference type="AlphaFoldDB" id="A4QMG7"/>
<keyword evidence="1" id="KW-0934">Plastid</keyword>
<reference evidence="1" key="1">
    <citation type="submission" date="2007-04" db="EMBL/GenBank/DDBJ databases">
        <authorList>
            <person name="Noh E.W."/>
            <person name="Lee J.S."/>
            <person name="Choi Y.I."/>
            <person name="Han M.S."/>
            <person name="Yi Y.S."/>
            <person name="Han S.U."/>
        </authorList>
    </citation>
    <scope>NUCLEOTIDE SEQUENCE</scope>
</reference>
<accession>A4QMG7</accession>
<sequence length="40" mass="4745">MSSDQIVSQDSTNFLDRWISSKNQCYQTIPCDSFHYKRSQ</sequence>
<keyword evidence="1" id="KW-0150">Chloroplast</keyword>
<organism evidence="1">
    <name type="scientific">Pinus koraiensis</name>
    <name type="common">Korean pine</name>
    <dbReference type="NCBI Taxonomy" id="88728"/>
    <lineage>
        <taxon>Eukaryota</taxon>
        <taxon>Viridiplantae</taxon>
        <taxon>Streptophyta</taxon>
        <taxon>Embryophyta</taxon>
        <taxon>Tracheophyta</taxon>
        <taxon>Spermatophyta</taxon>
        <taxon>Pinopsida</taxon>
        <taxon>Pinidae</taxon>
        <taxon>Conifers I</taxon>
        <taxon>Pinales</taxon>
        <taxon>Pinaceae</taxon>
        <taxon>Pinus</taxon>
        <taxon>Pinus subgen. Strobus</taxon>
    </lineage>
</organism>
<evidence type="ECO:0000313" key="1">
    <source>
        <dbReference type="EMBL" id="ABP35504.1"/>
    </source>
</evidence>
<dbReference type="EMBL" id="AY228468">
    <property type="protein sequence ID" value="ABP35504.1"/>
    <property type="molecule type" value="Genomic_DNA"/>
</dbReference>
<geneLocation type="chloroplast" evidence="1"/>
<protein>
    <submittedName>
        <fullName evidence="1">ORF40aa</fullName>
    </submittedName>
</protein>
<proteinExistence type="predicted"/>
<name>A4QMG7_PINKO</name>